<gene>
    <name evidence="1" type="ORF">ACOLOM_LOCUS7116</name>
</gene>
<evidence type="ECO:0000313" key="2">
    <source>
        <dbReference type="Proteomes" id="UP000789525"/>
    </source>
</evidence>
<organism evidence="1 2">
    <name type="scientific">Acaulospora colombiana</name>
    <dbReference type="NCBI Taxonomy" id="27376"/>
    <lineage>
        <taxon>Eukaryota</taxon>
        <taxon>Fungi</taxon>
        <taxon>Fungi incertae sedis</taxon>
        <taxon>Mucoromycota</taxon>
        <taxon>Glomeromycotina</taxon>
        <taxon>Glomeromycetes</taxon>
        <taxon>Diversisporales</taxon>
        <taxon>Acaulosporaceae</taxon>
        <taxon>Acaulospora</taxon>
    </lineage>
</organism>
<proteinExistence type="predicted"/>
<dbReference type="Proteomes" id="UP000789525">
    <property type="component" value="Unassembled WGS sequence"/>
</dbReference>
<protein>
    <submittedName>
        <fullName evidence="1">12180_t:CDS:1</fullName>
    </submittedName>
</protein>
<reference evidence="1" key="1">
    <citation type="submission" date="2021-06" db="EMBL/GenBank/DDBJ databases">
        <authorList>
            <person name="Kallberg Y."/>
            <person name="Tangrot J."/>
            <person name="Rosling A."/>
        </authorList>
    </citation>
    <scope>NUCLEOTIDE SEQUENCE</scope>
    <source>
        <strain evidence="1">CL356</strain>
    </source>
</reference>
<keyword evidence="2" id="KW-1185">Reference proteome</keyword>
<evidence type="ECO:0000313" key="1">
    <source>
        <dbReference type="EMBL" id="CAG8614357.1"/>
    </source>
</evidence>
<accession>A0ACA9N2T4</accession>
<dbReference type="EMBL" id="CAJVPT010015842">
    <property type="protein sequence ID" value="CAG8614357.1"/>
    <property type="molecule type" value="Genomic_DNA"/>
</dbReference>
<comment type="caution">
    <text evidence="1">The sequence shown here is derived from an EMBL/GenBank/DDBJ whole genome shotgun (WGS) entry which is preliminary data.</text>
</comment>
<name>A0ACA9N2T4_9GLOM</name>
<sequence length="236" mass="26346">MTPRSRRLLYDSKFELFPLHSPLLGESLLVSFPPLIDMLKFSGRAKGGITLMKMFITSDTLHGRVHSYISDGSTLADDVQGARCVRRFDDSLNSAIHITYRISLRSSSMREPRDPLLKVVLVARYAQVHSITFGVCKKVLWANGGQKSPHAWTKSPGVRSTTESRVHRCVDVCDTRAHVLPPAQRIDFRFVNDPSAGSPTETLLRLLLPLNDQHDKVSQDYPDLPAKVINSLALSV</sequence>